<evidence type="ECO:0000313" key="4">
    <source>
        <dbReference type="Proteomes" id="UP000286510"/>
    </source>
</evidence>
<dbReference type="EMBL" id="QUTF01016000">
    <property type="protein sequence ID" value="RHZ07959.1"/>
    <property type="molecule type" value="Genomic_DNA"/>
</dbReference>
<protein>
    <recommendedName>
        <fullName evidence="2">DUF7769 domain-containing protein</fullName>
    </recommendedName>
</protein>
<dbReference type="AlphaFoldDB" id="A0A3R7A0V2"/>
<dbReference type="VEuPathDB" id="FungiDB:H257_07758"/>
<name>A0A3R7A0V2_APHAT</name>
<organism evidence="3 4">
    <name type="scientific">Aphanomyces astaci</name>
    <name type="common">Crayfish plague agent</name>
    <dbReference type="NCBI Taxonomy" id="112090"/>
    <lineage>
        <taxon>Eukaryota</taxon>
        <taxon>Sar</taxon>
        <taxon>Stramenopiles</taxon>
        <taxon>Oomycota</taxon>
        <taxon>Saprolegniomycetes</taxon>
        <taxon>Saprolegniales</taxon>
        <taxon>Verrucalvaceae</taxon>
        <taxon>Aphanomyces</taxon>
    </lineage>
</organism>
<evidence type="ECO:0000256" key="1">
    <source>
        <dbReference type="SAM" id="MobiDB-lite"/>
    </source>
</evidence>
<dbReference type="PANTHER" id="PTHR33889">
    <property type="entry name" value="OS04G0681850 PROTEIN"/>
    <property type="match status" value="1"/>
</dbReference>
<reference evidence="3 4" key="1">
    <citation type="submission" date="2018-08" db="EMBL/GenBank/DDBJ databases">
        <title>Aphanomyces genome sequencing and annotation.</title>
        <authorList>
            <person name="Minardi D."/>
            <person name="Oidtmann B."/>
            <person name="Van Der Giezen M."/>
            <person name="Studholme D.J."/>
        </authorList>
    </citation>
    <scope>NUCLEOTIDE SEQUENCE [LARGE SCALE GENOMIC DNA]</scope>
    <source>
        <strain evidence="3 4">FDL457</strain>
    </source>
</reference>
<dbReference type="InterPro" id="IPR056671">
    <property type="entry name" value="DUF7769"/>
</dbReference>
<accession>A0A3R7A0V2</accession>
<evidence type="ECO:0000259" key="2">
    <source>
        <dbReference type="Pfam" id="PF24964"/>
    </source>
</evidence>
<dbReference type="Proteomes" id="UP000286510">
    <property type="component" value="Unassembled WGS sequence"/>
</dbReference>
<dbReference type="PANTHER" id="PTHR33889:SF7">
    <property type="entry name" value="OS04G0681850 PROTEIN"/>
    <property type="match status" value="1"/>
</dbReference>
<proteinExistence type="predicted"/>
<sequence>MRKNLTDVERNAVLQRLLIRMEPGGKLPRGAMVDVALEFGVVRSTVRRIWKRACVDVHGGVRPCADVSSQMKGRVGRKQVHESISQRLQAIPKARRTTFRSIAAAMNVPKTTLHRYYKKGLFIKYSSVLKPSLTDANKVVRSYLVAQLPNSDAPSEGSDIARPSKKAKTASTRINSGNIVVRGYDRSRNIPINTDAAHGAFLCEKPDGDAALWACSGYGGKALRDQYSRTAIETIDDIRVAMSHIVKRKDQTWVTYGQAIEAAKKGHNVGHQFLVACYHNGLPPQYAWVSRIRSPANVTQAAIGLQQMFRSDGVGVGTGEIRAIKTPSTVTMPWAATEEDEPVAASVEDFTHKALRTLVASVEMMVQRMQGGRYRPSNDRHFSRSRGSITSPRLFWHCQSPNHLRRNCPNLTVPTHRPATNHGSYQKN</sequence>
<comment type="caution">
    <text evidence="3">The sequence shown here is derived from an EMBL/GenBank/DDBJ whole genome shotgun (WGS) entry which is preliminary data.</text>
</comment>
<feature type="region of interest" description="Disordered" evidence="1">
    <location>
        <begin position="151"/>
        <end position="171"/>
    </location>
</feature>
<feature type="domain" description="DUF7769" evidence="2">
    <location>
        <begin position="5"/>
        <end position="53"/>
    </location>
</feature>
<evidence type="ECO:0000313" key="3">
    <source>
        <dbReference type="EMBL" id="RHZ07959.1"/>
    </source>
</evidence>
<dbReference type="VEuPathDB" id="FungiDB:H257_05599"/>
<dbReference type="Pfam" id="PF24964">
    <property type="entry name" value="DUF7769"/>
    <property type="match status" value="1"/>
</dbReference>
<gene>
    <name evidence="3" type="ORF">DYB26_007550</name>
</gene>